<dbReference type="OrthoDB" id="200227at2"/>
<dbReference type="AlphaFoldDB" id="I4C574"/>
<dbReference type="HOGENOM" id="CLU_185169_0_0_7"/>
<accession>I4C574</accession>
<dbReference type="eggNOG" id="ENOG5033ARN">
    <property type="taxonomic scope" value="Bacteria"/>
</dbReference>
<reference evidence="2" key="1">
    <citation type="submission" date="2012-06" db="EMBL/GenBank/DDBJ databases">
        <title>Complete sequence of chromosome of Desulfomonile tiedjei DSM 6799.</title>
        <authorList>
            <person name="Lucas S."/>
            <person name="Copeland A."/>
            <person name="Lapidus A."/>
            <person name="Glavina del Rio T."/>
            <person name="Dalin E."/>
            <person name="Tice H."/>
            <person name="Bruce D."/>
            <person name="Goodwin L."/>
            <person name="Pitluck S."/>
            <person name="Peters L."/>
            <person name="Ovchinnikova G."/>
            <person name="Zeytun A."/>
            <person name="Lu M."/>
            <person name="Kyrpides N."/>
            <person name="Mavromatis K."/>
            <person name="Ivanova N."/>
            <person name="Brettin T."/>
            <person name="Detter J.C."/>
            <person name="Han C."/>
            <person name="Larimer F."/>
            <person name="Land M."/>
            <person name="Hauser L."/>
            <person name="Markowitz V."/>
            <person name="Cheng J.-F."/>
            <person name="Hugenholtz P."/>
            <person name="Woyke T."/>
            <person name="Wu D."/>
            <person name="Spring S."/>
            <person name="Schroeder M."/>
            <person name="Brambilla E."/>
            <person name="Klenk H.-P."/>
            <person name="Eisen J.A."/>
        </authorList>
    </citation>
    <scope>NUCLEOTIDE SEQUENCE [LARGE SCALE GENOMIC DNA]</scope>
    <source>
        <strain evidence="2">ATCC 49306 / DSM 6799 / DCB-1</strain>
    </source>
</reference>
<dbReference type="KEGG" id="dti:Desti_2012"/>
<dbReference type="RefSeq" id="WP_014809859.1">
    <property type="nucleotide sequence ID" value="NC_018025.1"/>
</dbReference>
<evidence type="ECO:0000313" key="2">
    <source>
        <dbReference type="Proteomes" id="UP000006055"/>
    </source>
</evidence>
<dbReference type="Proteomes" id="UP000006055">
    <property type="component" value="Chromosome"/>
</dbReference>
<protein>
    <submittedName>
        <fullName evidence="1">Putative addiction module component</fullName>
    </submittedName>
</protein>
<dbReference type="STRING" id="706587.Desti_2012"/>
<dbReference type="EMBL" id="CP003360">
    <property type="protein sequence ID" value="AFM24715.1"/>
    <property type="molecule type" value="Genomic_DNA"/>
</dbReference>
<dbReference type="InterPro" id="IPR013406">
    <property type="entry name" value="CHP02574_addiction_mod"/>
</dbReference>
<organism evidence="1 2">
    <name type="scientific">Desulfomonile tiedjei (strain ATCC 49306 / DSM 6799 / DCB-1)</name>
    <dbReference type="NCBI Taxonomy" id="706587"/>
    <lineage>
        <taxon>Bacteria</taxon>
        <taxon>Pseudomonadati</taxon>
        <taxon>Thermodesulfobacteriota</taxon>
        <taxon>Desulfomonilia</taxon>
        <taxon>Desulfomonilales</taxon>
        <taxon>Desulfomonilaceae</taxon>
        <taxon>Desulfomonile</taxon>
    </lineage>
</organism>
<dbReference type="Pfam" id="PF09720">
    <property type="entry name" value="Unstab_antitox"/>
    <property type="match status" value="1"/>
</dbReference>
<gene>
    <name evidence="1" type="ordered locus">Desti_2012</name>
</gene>
<name>I4C574_DESTA</name>
<proteinExistence type="predicted"/>
<evidence type="ECO:0000313" key="1">
    <source>
        <dbReference type="EMBL" id="AFM24715.1"/>
    </source>
</evidence>
<keyword evidence="2" id="KW-1185">Reference proteome</keyword>
<sequence>MERIDLPLSELTLSQKLDLMEAIWDDLTKHDEMIESPDWHERVLDDREKALAAGKAKASDWQKAKERIRKNVSCE</sequence>